<sequence>MATAQDWWGQNAEIRTDGVMEIGKYVDFHDSDTDGNDYSVRLMSDNGTLRYYGGLRGTGTLLIDDPNDVINWNDIWQSGFFEGYSKSNAPESSGWFWGINLGHRSNSNSNKYGGQILIRNTPSSPALYFRSRGSDGTGEWSKVLHSVGNQEINGNLAIGGTNPLARLHIIQEAVGSTSGNSINGAYWEIGRQKLILKASRTANQTNWNNTTLKLQAMIDGTDHQSIDFVNDENFKEHVDIYTGNQIFNTRFTAGGSVGIGTTNTFGYKLAVNGTIGAKEVNVEVTSAWPDYVFEENYNLTPLQDLEIYLKENKHLPGIPDAKTVEEEGVKLGEMNAKLLEKVEELTLYMIDFNKEMQVLKQNNNLLLEQNRLLKEEIEQLKKDN</sequence>
<evidence type="ECO:0000313" key="3">
    <source>
        <dbReference type="Proteomes" id="UP000011135"/>
    </source>
</evidence>
<evidence type="ECO:0008006" key="4">
    <source>
        <dbReference type="Google" id="ProtNLM"/>
    </source>
</evidence>
<name>L8JIF2_9BACT</name>
<keyword evidence="3" id="KW-1185">Reference proteome</keyword>
<reference evidence="2 3" key="1">
    <citation type="submission" date="2012-12" db="EMBL/GenBank/DDBJ databases">
        <title>Genome assembly of Fulvivirga imtechensis AK7.</title>
        <authorList>
            <person name="Nupur N."/>
            <person name="Khatri I."/>
            <person name="Kumar R."/>
            <person name="Subramanian S."/>
            <person name="Pinnaka A."/>
        </authorList>
    </citation>
    <scope>NUCLEOTIDE SEQUENCE [LARGE SCALE GENOMIC DNA]</scope>
    <source>
        <strain evidence="2 3">AK7</strain>
    </source>
</reference>
<organism evidence="2 3">
    <name type="scientific">Fulvivirga imtechensis AK7</name>
    <dbReference type="NCBI Taxonomy" id="1237149"/>
    <lineage>
        <taxon>Bacteria</taxon>
        <taxon>Pseudomonadati</taxon>
        <taxon>Bacteroidota</taxon>
        <taxon>Cytophagia</taxon>
        <taxon>Cytophagales</taxon>
        <taxon>Fulvivirgaceae</taxon>
        <taxon>Fulvivirga</taxon>
    </lineage>
</organism>
<protein>
    <recommendedName>
        <fullName evidence="4">Peptidase S74 domain-containing protein</fullName>
    </recommendedName>
</protein>
<dbReference type="STRING" id="1237149.C900_00167"/>
<dbReference type="AlphaFoldDB" id="L8JIF2"/>
<dbReference type="PATRIC" id="fig|1237149.3.peg.5285"/>
<dbReference type="eggNOG" id="COG1044">
    <property type="taxonomic scope" value="Bacteria"/>
</dbReference>
<evidence type="ECO:0000313" key="2">
    <source>
        <dbReference type="EMBL" id="ELR68656.1"/>
    </source>
</evidence>
<comment type="caution">
    <text evidence="2">The sequence shown here is derived from an EMBL/GenBank/DDBJ whole genome shotgun (WGS) entry which is preliminary data.</text>
</comment>
<evidence type="ECO:0000256" key="1">
    <source>
        <dbReference type="SAM" id="Coils"/>
    </source>
</evidence>
<proteinExistence type="predicted"/>
<gene>
    <name evidence="2" type="ORF">C900_00167</name>
</gene>
<dbReference type="Proteomes" id="UP000011135">
    <property type="component" value="Unassembled WGS sequence"/>
</dbReference>
<accession>L8JIF2</accession>
<feature type="coiled-coil region" evidence="1">
    <location>
        <begin position="349"/>
        <end position="383"/>
    </location>
</feature>
<keyword evidence="1" id="KW-0175">Coiled coil</keyword>
<dbReference type="EMBL" id="AMZN01000100">
    <property type="protein sequence ID" value="ELR68656.1"/>
    <property type="molecule type" value="Genomic_DNA"/>
</dbReference>